<dbReference type="Proteomes" id="UP000266778">
    <property type="component" value="Plasmid pAeca1-b"/>
</dbReference>
<dbReference type="EMBL" id="CP039627">
    <property type="protein sequence ID" value="QLI60311.1"/>
    <property type="molecule type" value="Genomic_DNA"/>
</dbReference>
<sequence length="148" mass="16519">MFNQQITIATIVVLINAALAGCASKDNVIPKSDITAEMVFDQTMGGGASARDYRIMTTPQMVGVQPDVDVYELHNSPKPRYQVLPNPTLFIFVPAHLTGKGRSPVPAYITETKMFERDEYALPGELYPLMDTRYDQSKIATDNQQYQD</sequence>
<reference evidence="1 2" key="1">
    <citation type="submission" date="2019-04" db="EMBL/GenBank/DDBJ databases">
        <title>Novel transposon Tn6433 variants accelerate the dissemination of tet(E) in Aeromonas under oxytetracycline stresses.</title>
        <authorList>
            <person name="Shi Y."/>
            <person name="Tian Z."/>
            <person name="Zhang Y."/>
            <person name="Zhang H."/>
            <person name="Yang M."/>
        </authorList>
    </citation>
    <scope>NUCLEOTIDE SEQUENCE [LARGE SCALE GENOMIC DNA]</scope>
    <source>
        <strain evidence="1 2">T25-39</strain>
        <plasmid evidence="2">paeca1-b</plasmid>
    </source>
</reference>
<geneLocation type="plasmid" evidence="2">
    <name>paeca1-b</name>
</geneLocation>
<evidence type="ECO:0000313" key="1">
    <source>
        <dbReference type="EMBL" id="QLI60311.1"/>
    </source>
</evidence>
<name>A0A7D5UK50_AERCA</name>
<accession>A0A7D5UK50</accession>
<proteinExistence type="predicted"/>
<protein>
    <submittedName>
        <fullName evidence="1">Uncharacterized protein</fullName>
    </submittedName>
</protein>
<keyword evidence="1" id="KW-0614">Plasmid</keyword>
<dbReference type="AlphaFoldDB" id="A0A7D5UK50"/>
<evidence type="ECO:0000313" key="2">
    <source>
        <dbReference type="Proteomes" id="UP000266778"/>
    </source>
</evidence>
<gene>
    <name evidence="1" type="ORF">C1C91_22980</name>
</gene>
<organism evidence="1 2">
    <name type="scientific">Aeromonas caviae</name>
    <name type="common">Aeromonas punctata</name>
    <dbReference type="NCBI Taxonomy" id="648"/>
    <lineage>
        <taxon>Bacteria</taxon>
        <taxon>Pseudomonadati</taxon>
        <taxon>Pseudomonadota</taxon>
        <taxon>Gammaproteobacteria</taxon>
        <taxon>Aeromonadales</taxon>
        <taxon>Aeromonadaceae</taxon>
        <taxon>Aeromonas</taxon>
    </lineage>
</organism>